<sequence length="208" mass="23811">MTTTNIPITFMDIDNHSFYFTAEDDGLEEDTFNKSVKFSVHEIQSMDQKILTLNKEENKFLFQCLTDKERCEHKFECKFTIHIYQSNSRESIVGRPVMLYANKGEEKMVACCHGNCEIQAEAMKLPNKVDATADKALFYMKELASTDTVVFESALYRNHFLGFQRDEKNPWQHKLVLIQQVDGTDSRNEFLKLPPHSCCSGGGAKSTG</sequence>
<keyword evidence="4" id="KW-1185">Reference proteome</keyword>
<proteinExistence type="inferred from homology"/>
<dbReference type="Pfam" id="PF00340">
    <property type="entry name" value="IL1"/>
    <property type="match status" value="1"/>
</dbReference>
<name>A0A9Y4MSB4_9TELE</name>
<evidence type="ECO:0000256" key="2">
    <source>
        <dbReference type="ARBA" id="ARBA00010448"/>
    </source>
</evidence>
<dbReference type="GO" id="GO:0005125">
    <property type="term" value="F:cytokine activity"/>
    <property type="evidence" value="ECO:0007669"/>
    <property type="project" value="InterPro"/>
</dbReference>
<dbReference type="GeneID" id="103356423"/>
<gene>
    <name evidence="5" type="primary">LOC103356423</name>
</gene>
<accession>A0A9Y4MSB4</accession>
<dbReference type="RefSeq" id="XP_008278771.1">
    <property type="nucleotide sequence ID" value="XM_008280549.1"/>
</dbReference>
<dbReference type="SUPFAM" id="SSF50353">
    <property type="entry name" value="Cytokine"/>
    <property type="match status" value="1"/>
</dbReference>
<dbReference type="Proteomes" id="UP000694891">
    <property type="component" value="Unplaced"/>
</dbReference>
<dbReference type="AlphaFoldDB" id="A0A9Y4MSB4"/>
<comment type="subcellular location">
    <subcellularLocation>
        <location evidence="1">Secreted</location>
    </subcellularLocation>
</comment>
<evidence type="ECO:0000313" key="5">
    <source>
        <dbReference type="RefSeq" id="XP_008278771.1"/>
    </source>
</evidence>
<dbReference type="GO" id="GO:0006954">
    <property type="term" value="P:inflammatory response"/>
    <property type="evidence" value="ECO:0007669"/>
    <property type="project" value="InterPro"/>
</dbReference>
<dbReference type="GO" id="GO:0006955">
    <property type="term" value="P:immune response"/>
    <property type="evidence" value="ECO:0007669"/>
    <property type="project" value="InterPro"/>
</dbReference>
<evidence type="ECO:0000256" key="3">
    <source>
        <dbReference type="ARBA" id="ARBA00022525"/>
    </source>
</evidence>
<evidence type="ECO:0000256" key="1">
    <source>
        <dbReference type="ARBA" id="ARBA00004613"/>
    </source>
</evidence>
<dbReference type="GO" id="GO:0005615">
    <property type="term" value="C:extracellular space"/>
    <property type="evidence" value="ECO:0007669"/>
    <property type="project" value="InterPro"/>
</dbReference>
<keyword evidence="3" id="KW-0964">Secreted</keyword>
<reference evidence="5" key="1">
    <citation type="submission" date="2025-08" db="UniProtKB">
        <authorList>
            <consortium name="RefSeq"/>
        </authorList>
    </citation>
    <scope>IDENTIFICATION</scope>
</reference>
<organism evidence="4 5">
    <name type="scientific">Stegastes partitus</name>
    <name type="common">bicolor damselfish</name>
    <dbReference type="NCBI Taxonomy" id="144197"/>
    <lineage>
        <taxon>Eukaryota</taxon>
        <taxon>Metazoa</taxon>
        <taxon>Chordata</taxon>
        <taxon>Craniata</taxon>
        <taxon>Vertebrata</taxon>
        <taxon>Euteleostomi</taxon>
        <taxon>Actinopterygii</taxon>
        <taxon>Neopterygii</taxon>
        <taxon>Teleostei</taxon>
        <taxon>Neoteleostei</taxon>
        <taxon>Acanthomorphata</taxon>
        <taxon>Ovalentaria</taxon>
        <taxon>Pomacentridae</taxon>
        <taxon>Stegastes</taxon>
    </lineage>
</organism>
<dbReference type="InterPro" id="IPR008996">
    <property type="entry name" value="IL1/FGF"/>
</dbReference>
<protein>
    <submittedName>
        <fullName evidence="5">Interleukin-18-like</fullName>
    </submittedName>
</protein>
<dbReference type="CDD" id="cd23298">
    <property type="entry name" value="beta-trefoil_IL18"/>
    <property type="match status" value="1"/>
</dbReference>
<dbReference type="InterPro" id="IPR000975">
    <property type="entry name" value="IL-1_fam"/>
</dbReference>
<comment type="similarity">
    <text evidence="2">Belongs to the IL-1 family.</text>
</comment>
<evidence type="ECO:0000313" key="4">
    <source>
        <dbReference type="Proteomes" id="UP000694891"/>
    </source>
</evidence>
<dbReference type="Gene3D" id="2.80.10.50">
    <property type="match status" value="1"/>
</dbReference>